<gene>
    <name evidence="2" type="ORF">DdX_21742</name>
</gene>
<sequence length="100" mass="11195">MKEQWQRYRRKINKAAKFGNEIDKEGQEPTNSQSLQSPPRLVPTMAPAVLKRQNQEAGSNDDPAKRSRIDTQKKPEESGAMNTTNVWGLQSFGSASGSNY</sequence>
<dbReference type="Proteomes" id="UP001201812">
    <property type="component" value="Unassembled WGS sequence"/>
</dbReference>
<comment type="caution">
    <text evidence="2">The sequence shown here is derived from an EMBL/GenBank/DDBJ whole genome shotgun (WGS) entry which is preliminary data.</text>
</comment>
<evidence type="ECO:0000256" key="1">
    <source>
        <dbReference type="SAM" id="MobiDB-lite"/>
    </source>
</evidence>
<feature type="region of interest" description="Disordered" evidence="1">
    <location>
        <begin position="1"/>
        <end position="100"/>
    </location>
</feature>
<name>A0AAD4MEG6_9BILA</name>
<proteinExistence type="predicted"/>
<feature type="compositionally biased region" description="Polar residues" evidence="1">
    <location>
        <begin position="28"/>
        <end position="37"/>
    </location>
</feature>
<evidence type="ECO:0000313" key="2">
    <source>
        <dbReference type="EMBL" id="KAI1691658.1"/>
    </source>
</evidence>
<feature type="compositionally biased region" description="Polar residues" evidence="1">
    <location>
        <begin position="80"/>
        <end position="100"/>
    </location>
</feature>
<keyword evidence="3" id="KW-1185">Reference proteome</keyword>
<organism evidence="2 3">
    <name type="scientific">Ditylenchus destructor</name>
    <dbReference type="NCBI Taxonomy" id="166010"/>
    <lineage>
        <taxon>Eukaryota</taxon>
        <taxon>Metazoa</taxon>
        <taxon>Ecdysozoa</taxon>
        <taxon>Nematoda</taxon>
        <taxon>Chromadorea</taxon>
        <taxon>Rhabditida</taxon>
        <taxon>Tylenchina</taxon>
        <taxon>Tylenchomorpha</taxon>
        <taxon>Sphaerularioidea</taxon>
        <taxon>Anguinidae</taxon>
        <taxon>Anguininae</taxon>
        <taxon>Ditylenchus</taxon>
    </lineage>
</organism>
<reference evidence="2" key="1">
    <citation type="submission" date="2022-01" db="EMBL/GenBank/DDBJ databases">
        <title>Genome Sequence Resource for Two Populations of Ditylenchus destructor, the Migratory Endoparasitic Phytonematode.</title>
        <authorList>
            <person name="Zhang H."/>
            <person name="Lin R."/>
            <person name="Xie B."/>
        </authorList>
    </citation>
    <scope>NUCLEOTIDE SEQUENCE</scope>
    <source>
        <strain evidence="2">BazhouSP</strain>
    </source>
</reference>
<evidence type="ECO:0000313" key="3">
    <source>
        <dbReference type="Proteomes" id="UP001201812"/>
    </source>
</evidence>
<protein>
    <submittedName>
        <fullName evidence="2">Uncharacterized protein</fullName>
    </submittedName>
</protein>
<dbReference type="EMBL" id="JAKKPZ010000887">
    <property type="protein sequence ID" value="KAI1691658.1"/>
    <property type="molecule type" value="Genomic_DNA"/>
</dbReference>
<feature type="compositionally biased region" description="Basic and acidic residues" evidence="1">
    <location>
        <begin position="62"/>
        <end position="77"/>
    </location>
</feature>
<accession>A0AAD4MEG6</accession>
<dbReference type="AlphaFoldDB" id="A0AAD4MEG6"/>